<protein>
    <submittedName>
        <fullName evidence="1">Uncharacterized protein</fullName>
    </submittedName>
</protein>
<evidence type="ECO:0000313" key="1">
    <source>
        <dbReference type="EMBL" id="MBX09072.1"/>
    </source>
</evidence>
<sequence>MRFALHIYIFFLTSKIKIYSRI</sequence>
<dbReference type="EMBL" id="GGEC01028588">
    <property type="protein sequence ID" value="MBX09072.1"/>
    <property type="molecule type" value="Transcribed_RNA"/>
</dbReference>
<accession>A0A2P2KTM7</accession>
<name>A0A2P2KTM7_RHIMU</name>
<dbReference type="AlphaFoldDB" id="A0A2P2KTM7"/>
<organism evidence="1">
    <name type="scientific">Rhizophora mucronata</name>
    <name type="common">Asiatic mangrove</name>
    <dbReference type="NCBI Taxonomy" id="61149"/>
    <lineage>
        <taxon>Eukaryota</taxon>
        <taxon>Viridiplantae</taxon>
        <taxon>Streptophyta</taxon>
        <taxon>Embryophyta</taxon>
        <taxon>Tracheophyta</taxon>
        <taxon>Spermatophyta</taxon>
        <taxon>Magnoliopsida</taxon>
        <taxon>eudicotyledons</taxon>
        <taxon>Gunneridae</taxon>
        <taxon>Pentapetalae</taxon>
        <taxon>rosids</taxon>
        <taxon>fabids</taxon>
        <taxon>Malpighiales</taxon>
        <taxon>Rhizophoraceae</taxon>
        <taxon>Rhizophora</taxon>
    </lineage>
</organism>
<proteinExistence type="predicted"/>
<reference evidence="1" key="1">
    <citation type="submission" date="2018-02" db="EMBL/GenBank/DDBJ databases">
        <title>Rhizophora mucronata_Transcriptome.</title>
        <authorList>
            <person name="Meera S.P."/>
            <person name="Sreeshan A."/>
            <person name="Augustine A."/>
        </authorList>
    </citation>
    <scope>NUCLEOTIDE SEQUENCE</scope>
    <source>
        <tissue evidence="1">Leaf</tissue>
    </source>
</reference>